<evidence type="ECO:0000256" key="1">
    <source>
        <dbReference type="SAM" id="MobiDB-lite"/>
    </source>
</evidence>
<comment type="caution">
    <text evidence="3">The sequence shown here is derived from an EMBL/GenBank/DDBJ whole genome shotgun (WGS) entry which is preliminary data.</text>
</comment>
<name>A0A1V9FP90_9BACT</name>
<keyword evidence="2" id="KW-0732">Signal</keyword>
<gene>
    <name evidence="3" type="ORF">A3860_34280</name>
</gene>
<proteinExistence type="predicted"/>
<feature type="compositionally biased region" description="Basic and acidic residues" evidence="1">
    <location>
        <begin position="45"/>
        <end position="73"/>
    </location>
</feature>
<protein>
    <recommendedName>
        <fullName evidence="5">Cobalt transporter</fullName>
    </recommendedName>
</protein>
<dbReference type="Proteomes" id="UP000192796">
    <property type="component" value="Unassembled WGS sequence"/>
</dbReference>
<evidence type="ECO:0000256" key="2">
    <source>
        <dbReference type="SAM" id="SignalP"/>
    </source>
</evidence>
<evidence type="ECO:0008006" key="5">
    <source>
        <dbReference type="Google" id="ProtNLM"/>
    </source>
</evidence>
<feature type="chain" id="PRO_5012190161" description="Cobalt transporter" evidence="2">
    <location>
        <begin position="28"/>
        <end position="178"/>
    </location>
</feature>
<evidence type="ECO:0000313" key="3">
    <source>
        <dbReference type="EMBL" id="OQP60150.1"/>
    </source>
</evidence>
<feature type="region of interest" description="Disordered" evidence="1">
    <location>
        <begin position="45"/>
        <end position="97"/>
    </location>
</feature>
<keyword evidence="4" id="KW-1185">Reference proteome</keyword>
<sequence>MKSSRTIKYKALFLLVSFSLNTVVGFACSLGLDMGFNAHHHHEDCEEKQEHASKGHHDDREHHSYINDADKDHHNHHHSQSSGHQHDEGKKGNNYATINASENDNCCNGLVVGFQNIDKQLAQKYASAKPTSAFTAFIQPAILTLKYNTRNTESFRTPPKIQEHSPPDIRILIQSFQI</sequence>
<dbReference type="OrthoDB" id="657403at2"/>
<feature type="signal peptide" evidence="2">
    <location>
        <begin position="1"/>
        <end position="27"/>
    </location>
</feature>
<organism evidence="3 4">
    <name type="scientific">Niastella vici</name>
    <dbReference type="NCBI Taxonomy" id="1703345"/>
    <lineage>
        <taxon>Bacteria</taxon>
        <taxon>Pseudomonadati</taxon>
        <taxon>Bacteroidota</taxon>
        <taxon>Chitinophagia</taxon>
        <taxon>Chitinophagales</taxon>
        <taxon>Chitinophagaceae</taxon>
        <taxon>Niastella</taxon>
    </lineage>
</organism>
<dbReference type="EMBL" id="LVYD01000065">
    <property type="protein sequence ID" value="OQP60150.1"/>
    <property type="molecule type" value="Genomic_DNA"/>
</dbReference>
<evidence type="ECO:0000313" key="4">
    <source>
        <dbReference type="Proteomes" id="UP000192796"/>
    </source>
</evidence>
<dbReference type="RefSeq" id="WP_081153475.1">
    <property type="nucleotide sequence ID" value="NZ_LVYD01000065.1"/>
</dbReference>
<reference evidence="3 4" key="1">
    <citation type="submission" date="2016-03" db="EMBL/GenBank/DDBJ databases">
        <title>Niastella vici sp. nov., isolated from farmland soil.</title>
        <authorList>
            <person name="Chen L."/>
            <person name="Wang D."/>
            <person name="Yang S."/>
            <person name="Wang G."/>
        </authorList>
    </citation>
    <scope>NUCLEOTIDE SEQUENCE [LARGE SCALE GENOMIC DNA]</scope>
    <source>
        <strain evidence="3 4">DJ57</strain>
    </source>
</reference>
<dbReference type="STRING" id="1703345.A3860_34280"/>
<dbReference type="AlphaFoldDB" id="A0A1V9FP90"/>
<accession>A0A1V9FP90</accession>
<dbReference type="PROSITE" id="PS51257">
    <property type="entry name" value="PROKAR_LIPOPROTEIN"/>
    <property type="match status" value="1"/>
</dbReference>